<feature type="domain" description="P-type ATPase C-terminal" evidence="22">
    <location>
        <begin position="833"/>
        <end position="1086"/>
    </location>
</feature>
<dbReference type="PROSITE" id="PS00154">
    <property type="entry name" value="ATPASE_E1_E2"/>
    <property type="match status" value="1"/>
</dbReference>
<dbReference type="OrthoDB" id="377733at2759"/>
<dbReference type="SUPFAM" id="SSF81653">
    <property type="entry name" value="Calcium ATPase, transduction domain A"/>
    <property type="match status" value="1"/>
</dbReference>
<keyword evidence="4" id="KW-1003">Cell membrane</keyword>
<comment type="cofactor">
    <cofactor evidence="17">
        <name>Mg(2+)</name>
        <dbReference type="ChEBI" id="CHEBI:18420"/>
    </cofactor>
</comment>
<dbReference type="InterPro" id="IPR006539">
    <property type="entry name" value="P-type_ATPase_IV"/>
</dbReference>
<dbReference type="EMBL" id="MTYJ01000456">
    <property type="protein sequence ID" value="OWA54771.1"/>
    <property type="molecule type" value="Genomic_DNA"/>
</dbReference>
<evidence type="ECO:0000256" key="8">
    <source>
        <dbReference type="ARBA" id="ARBA00022840"/>
    </source>
</evidence>
<feature type="binding site" evidence="16">
    <location>
        <position position="810"/>
    </location>
    <ligand>
        <name>ATP</name>
        <dbReference type="ChEBI" id="CHEBI:30616"/>
    </ligand>
</feature>
<feature type="binding site" evidence="17">
    <location>
        <position position="811"/>
    </location>
    <ligand>
        <name>Mg(2+)</name>
        <dbReference type="ChEBI" id="CHEBI:18420"/>
    </ligand>
</feature>
<dbReference type="FunFam" id="3.40.50.1000:FF:000014">
    <property type="entry name" value="Phospholipid-transporting ATPase"/>
    <property type="match status" value="1"/>
</dbReference>
<dbReference type="Pfam" id="PF00122">
    <property type="entry name" value="E1-E2_ATPase"/>
    <property type="match status" value="1"/>
</dbReference>
<dbReference type="InterPro" id="IPR018303">
    <property type="entry name" value="ATPase_P-typ_P_site"/>
</dbReference>
<feature type="domain" description="P-type ATPase N-terminal" evidence="21">
    <location>
        <begin position="44"/>
        <end position="105"/>
    </location>
</feature>
<feature type="transmembrane region" description="Helical" evidence="18">
    <location>
        <begin position="982"/>
        <end position="1004"/>
    </location>
</feature>
<dbReference type="InterPro" id="IPR023214">
    <property type="entry name" value="HAD_sf"/>
</dbReference>
<feature type="active site" description="4-aspartylphosphate intermediate" evidence="15">
    <location>
        <position position="422"/>
    </location>
</feature>
<comment type="catalytic activity">
    <reaction evidence="14">
        <text>a 1,2-diacyl-sn-glycero-3-phospho-L-serine(out) + ATP + H2O = a 1,2-diacyl-sn-glycero-3-phospho-L-serine(in) + ADP + phosphate + H(+)</text>
        <dbReference type="Rhea" id="RHEA:38567"/>
        <dbReference type="ChEBI" id="CHEBI:15377"/>
        <dbReference type="ChEBI" id="CHEBI:15378"/>
        <dbReference type="ChEBI" id="CHEBI:30616"/>
        <dbReference type="ChEBI" id="CHEBI:43474"/>
        <dbReference type="ChEBI" id="CHEBI:57262"/>
        <dbReference type="ChEBI" id="CHEBI:456216"/>
    </reaction>
    <physiologicalReaction direction="left-to-right" evidence="14">
        <dbReference type="Rhea" id="RHEA:38568"/>
    </physiologicalReaction>
</comment>
<evidence type="ECO:0000256" key="15">
    <source>
        <dbReference type="PIRSR" id="PIRSR606539-1"/>
    </source>
</evidence>
<dbReference type="InterPro" id="IPR023298">
    <property type="entry name" value="ATPase_P-typ_TM_dom_sf"/>
</dbReference>
<dbReference type="CDD" id="cd02073">
    <property type="entry name" value="P-type_ATPase_APLT_Dnf-like"/>
    <property type="match status" value="1"/>
</dbReference>
<evidence type="ECO:0000256" key="14">
    <source>
        <dbReference type="ARBA" id="ARBA00051303"/>
    </source>
</evidence>
<dbReference type="GO" id="GO:0005802">
    <property type="term" value="C:trans-Golgi network"/>
    <property type="evidence" value="ECO:0007669"/>
    <property type="project" value="TreeGrafter"/>
</dbReference>
<evidence type="ECO:0000256" key="9">
    <source>
        <dbReference type="ARBA" id="ARBA00022842"/>
    </source>
</evidence>
<dbReference type="Pfam" id="PF13246">
    <property type="entry name" value="Cation_ATPase"/>
    <property type="match status" value="1"/>
</dbReference>
<feature type="transmembrane region" description="Helical" evidence="18">
    <location>
        <begin position="312"/>
        <end position="333"/>
    </location>
</feature>
<dbReference type="Gene3D" id="3.40.50.1000">
    <property type="entry name" value="HAD superfamily/HAD-like"/>
    <property type="match status" value="1"/>
</dbReference>
<dbReference type="Gene3D" id="2.70.150.10">
    <property type="entry name" value="Calcium-transporting ATPase, cytoplasmic transduction domain A"/>
    <property type="match status" value="1"/>
</dbReference>
<evidence type="ECO:0000259" key="20">
    <source>
        <dbReference type="Pfam" id="PF00122"/>
    </source>
</evidence>
<feature type="transmembrane region" description="Helical" evidence="18">
    <location>
        <begin position="899"/>
        <end position="917"/>
    </location>
</feature>
<comment type="caution">
    <text evidence="23">The sequence shown here is derived from an EMBL/GenBank/DDBJ whole genome shotgun (WGS) entry which is preliminary data.</text>
</comment>
<feature type="binding site" evidence="16">
    <location>
        <position position="692"/>
    </location>
    <ligand>
        <name>ATP</name>
        <dbReference type="ChEBI" id="CHEBI:30616"/>
    </ligand>
</feature>
<dbReference type="SUPFAM" id="SSF81665">
    <property type="entry name" value="Calcium ATPase, transmembrane domain M"/>
    <property type="match status" value="1"/>
</dbReference>
<evidence type="ECO:0000256" key="7">
    <source>
        <dbReference type="ARBA" id="ARBA00022741"/>
    </source>
</evidence>
<evidence type="ECO:0000256" key="12">
    <source>
        <dbReference type="ARBA" id="ARBA00023136"/>
    </source>
</evidence>
<dbReference type="InterPro" id="IPR023299">
    <property type="entry name" value="ATPase_P-typ_cyto_dom_N"/>
</dbReference>
<feature type="binding site" evidence="16">
    <location>
        <position position="610"/>
    </location>
    <ligand>
        <name>ATP</name>
        <dbReference type="ChEBI" id="CHEBI:30616"/>
    </ligand>
</feature>
<feature type="binding site" evidence="16">
    <location>
        <position position="423"/>
    </location>
    <ligand>
        <name>ATP</name>
        <dbReference type="ChEBI" id="CHEBI:30616"/>
    </ligand>
</feature>
<dbReference type="InterPro" id="IPR008250">
    <property type="entry name" value="ATPase_P-typ_transduc_dom_A_sf"/>
</dbReference>
<evidence type="ECO:0000256" key="13">
    <source>
        <dbReference type="ARBA" id="ARBA00034036"/>
    </source>
</evidence>
<feature type="binding site" evidence="17">
    <location>
        <position position="807"/>
    </location>
    <ligand>
        <name>Mg(2+)</name>
        <dbReference type="ChEBI" id="CHEBI:18420"/>
    </ligand>
</feature>
<feature type="binding site" evidence="17">
    <location>
        <position position="422"/>
    </location>
    <ligand>
        <name>Mg(2+)</name>
        <dbReference type="ChEBI" id="CHEBI:18420"/>
    </ligand>
</feature>
<comment type="similarity">
    <text evidence="3 18">Belongs to the cation transport ATPase (P-type) (TC 3.A.3) family. Type IV subfamily.</text>
</comment>
<feature type="binding site" evidence="16">
    <location>
        <position position="786"/>
    </location>
    <ligand>
        <name>ATP</name>
        <dbReference type="ChEBI" id="CHEBI:30616"/>
    </ligand>
</feature>
<keyword evidence="5 18" id="KW-0812">Transmembrane</keyword>
<evidence type="ECO:0000256" key="6">
    <source>
        <dbReference type="ARBA" id="ARBA00022723"/>
    </source>
</evidence>
<accession>A0A9X6RPH2</accession>
<dbReference type="GO" id="GO:0000287">
    <property type="term" value="F:magnesium ion binding"/>
    <property type="evidence" value="ECO:0007669"/>
    <property type="project" value="UniProtKB-UniRule"/>
</dbReference>
<dbReference type="NCBIfam" id="TIGR01652">
    <property type="entry name" value="ATPase-Plipid"/>
    <property type="match status" value="1"/>
</dbReference>
<feature type="binding site" evidence="16">
    <location>
        <position position="424"/>
    </location>
    <ligand>
        <name>ATP</name>
        <dbReference type="ChEBI" id="CHEBI:30616"/>
    </ligand>
</feature>
<keyword evidence="9 17" id="KW-0460">Magnesium</keyword>
<evidence type="ECO:0000313" key="23">
    <source>
        <dbReference type="EMBL" id="OWA54771.1"/>
    </source>
</evidence>
<comment type="subcellular location">
    <subcellularLocation>
        <location evidence="2">Cell membrane</location>
    </subcellularLocation>
    <subcellularLocation>
        <location evidence="1 18">Membrane</location>
        <topology evidence="1 18">Multi-pass membrane protein</topology>
    </subcellularLocation>
</comment>
<dbReference type="GO" id="GO:0016887">
    <property type="term" value="F:ATP hydrolysis activity"/>
    <property type="evidence" value="ECO:0007669"/>
    <property type="project" value="InterPro"/>
</dbReference>
<dbReference type="InterPro" id="IPR032631">
    <property type="entry name" value="P-type_ATPase_N"/>
</dbReference>
<dbReference type="GO" id="GO:0140326">
    <property type="term" value="F:ATPase-coupled intramembrane lipid transporter activity"/>
    <property type="evidence" value="ECO:0007669"/>
    <property type="project" value="UniProtKB-EC"/>
</dbReference>
<dbReference type="FunFam" id="2.70.150.10:FF:000021">
    <property type="entry name" value="Phospholipid-transporting ATPase"/>
    <property type="match status" value="1"/>
</dbReference>
<feature type="binding site" evidence="16">
    <location>
        <position position="811"/>
    </location>
    <ligand>
        <name>ATP</name>
        <dbReference type="ChEBI" id="CHEBI:30616"/>
    </ligand>
</feature>
<keyword evidence="6 17" id="KW-0479">Metal-binding</keyword>
<dbReference type="InterPro" id="IPR032630">
    <property type="entry name" value="P_typ_ATPase_c"/>
</dbReference>
<feature type="binding site" evidence="16">
    <location>
        <position position="577"/>
    </location>
    <ligand>
        <name>ATP</name>
        <dbReference type="ChEBI" id="CHEBI:30616"/>
    </ligand>
</feature>
<evidence type="ECO:0000256" key="3">
    <source>
        <dbReference type="ARBA" id="ARBA00008109"/>
    </source>
</evidence>
<evidence type="ECO:0000313" key="24">
    <source>
        <dbReference type="Proteomes" id="UP000192578"/>
    </source>
</evidence>
<dbReference type="Pfam" id="PF16209">
    <property type="entry name" value="PhoLip_ATPase_N"/>
    <property type="match status" value="1"/>
</dbReference>
<feature type="transmembrane region" description="Helical" evidence="18">
    <location>
        <begin position="353"/>
        <end position="372"/>
    </location>
</feature>
<dbReference type="Gene3D" id="3.40.1110.10">
    <property type="entry name" value="Calcium-transporting ATPase, cytoplasmic domain N"/>
    <property type="match status" value="1"/>
</dbReference>
<evidence type="ECO:0000259" key="22">
    <source>
        <dbReference type="Pfam" id="PF16212"/>
    </source>
</evidence>
<dbReference type="PANTHER" id="PTHR24092">
    <property type="entry name" value="PROBABLE PHOSPHOLIPID-TRANSPORTING ATPASE"/>
    <property type="match status" value="1"/>
</dbReference>
<dbReference type="GO" id="GO:0005886">
    <property type="term" value="C:plasma membrane"/>
    <property type="evidence" value="ECO:0007669"/>
    <property type="project" value="UniProtKB-SubCell"/>
</dbReference>
<feature type="binding site" evidence="16">
    <location>
        <position position="507"/>
    </location>
    <ligand>
        <name>ATP</name>
        <dbReference type="ChEBI" id="CHEBI:30616"/>
    </ligand>
</feature>
<feature type="transmembrane region" description="Helical" evidence="18">
    <location>
        <begin position="1011"/>
        <end position="1031"/>
    </location>
</feature>
<keyword evidence="12 18" id="KW-0472">Membrane</keyword>
<feature type="domain" description="P-type ATPase A" evidence="20">
    <location>
        <begin position="150"/>
        <end position="205"/>
    </location>
</feature>
<dbReference type="SFLD" id="SFLDG00002">
    <property type="entry name" value="C1.7:_P-type_atpase_like"/>
    <property type="match status" value="1"/>
</dbReference>
<feature type="binding site" evidence="16">
    <location>
        <position position="422"/>
    </location>
    <ligand>
        <name>ATP</name>
        <dbReference type="ChEBI" id="CHEBI:30616"/>
    </ligand>
</feature>
<evidence type="ECO:0000256" key="17">
    <source>
        <dbReference type="PIRSR" id="PIRSR606539-3"/>
    </source>
</evidence>
<dbReference type="GO" id="GO:0005524">
    <property type="term" value="F:ATP binding"/>
    <property type="evidence" value="ECO:0007669"/>
    <property type="project" value="UniProtKB-UniRule"/>
</dbReference>
<evidence type="ECO:0000256" key="2">
    <source>
        <dbReference type="ARBA" id="ARBA00004236"/>
    </source>
</evidence>
<evidence type="ECO:0000256" key="16">
    <source>
        <dbReference type="PIRSR" id="PIRSR606539-2"/>
    </source>
</evidence>
<dbReference type="InterPro" id="IPR059000">
    <property type="entry name" value="ATPase_P-type_domA"/>
</dbReference>
<sequence>MGSSASSESTTRQNSANPSERAALLIPSVSQSIESSMSRVVRANHQPQPTRFTSNVVSTTKYNALTFLPLFLFESFRRYSNAFFLFIACLQQIPDVSPTGRWTTLVPLSFILFVSACKEIFEDTKRRIADGGVNNRSVVVFSGDVSGSGNGRFDEICWRDVKVGDVVKVRNGEEIPSDLILISSSEPQGICYIETANLDGETNLKTRSPLHQTVGITTDDQLESLEATIECESPNRNLYEFTGNIRLGSSSHNIPLGPDQLLLRGSRLKNTEWVYGIVVFTGHDTKLMQNSKKGAILLLKRSQLDEFANRQILIMFGLLLLVCVISGTGNAIWRQYHTPRDWYLTPFLVDQHFGFSFLTFFILYNNLIPISLQVSLEMVRFFQTLFIGWDLEMYDETSDTPALARTSNLNEDLGQVKFVFSDKTGTVTENKMIFRQCSIGGMVFGVQETTSEQFVDSNLIAALGTTAPIAKSIHDFLLALALCHTVVPETNPADPERPFYLASSPDEAALVGAAAQLGYVFLKRQSDKVTIHLKNPKTGRFEEIDYELLDVLDFNSDRKRMSVIVRTPQGKILLICKGADSVICERLGPEQPVLDVTLQQLEDFAQKGYRTLCVSQVELSPDVYAQWKAKQKQAATAMDKRKEKINEVNELIEKELVLLGATAIEDRLQAGVPACIATLLDAGIKVWILTGDKMETAINIGRSCNLLTHDMRLILLKQPTFDGVREAVTKFRAELGDAVGKESPVGLVVDGKALYHALNAAVRKDFLDIAVSCKAVICCRVSPMQKADVITAVRARNPKDITLAIGDGANDVAMIQTAHVGVGISGKEGLQAVCASDYAVSQFRFLQKLLLVHGAWSYERIAKLILYCYHKNICLYIMQFYFAVASSFSGQTMFERWTIGLYNLAFTAAPPFVLGIFDKSCSAKSRMKYPKLYEPNQRGELFNYTVFWRWIATSLFHALLIFCITFGIFYRETVWPDGTNSGGFVFGAAAYTYVIVVVCLKAGLETSSWTLLSHIGIWGSIVSWFIYIPIYSNLWPHLLNFGDDFVGMERALFGSWVFWFGLLIVPVVTLMADVCFKCLWNTWYPTVVDQVRQIERHGDEREFVWEPILGRLLPRQRDSGVMLDSSLNGVVAPQRGYAFSQDEGGLVTQAEIALHENTDARYAERMARRSRESLAASSSSLQGSPRSLGRDVKIKGGMKIKHL</sequence>
<protein>
    <recommendedName>
        <fullName evidence="18">Phospholipid-transporting ATPase</fullName>
        <ecNumber evidence="18">7.6.2.1</ecNumber>
    </recommendedName>
</protein>
<dbReference type="Proteomes" id="UP000192578">
    <property type="component" value="Unassembled WGS sequence"/>
</dbReference>
<evidence type="ECO:0000256" key="18">
    <source>
        <dbReference type="RuleBase" id="RU362033"/>
    </source>
</evidence>
<gene>
    <name evidence="23" type="ORF">BV898_19167</name>
</gene>
<dbReference type="GO" id="GO:0045332">
    <property type="term" value="P:phospholipid translocation"/>
    <property type="evidence" value="ECO:0007669"/>
    <property type="project" value="TreeGrafter"/>
</dbReference>
<dbReference type="SFLD" id="SFLDF00027">
    <property type="entry name" value="p-type_atpase"/>
    <property type="match status" value="1"/>
</dbReference>
<evidence type="ECO:0000256" key="4">
    <source>
        <dbReference type="ARBA" id="ARBA00022475"/>
    </source>
</evidence>
<comment type="catalytic activity">
    <reaction evidence="13 18">
        <text>ATP + H2O + phospholipidSide 1 = ADP + phosphate + phospholipidSide 2.</text>
        <dbReference type="EC" id="7.6.2.1"/>
    </reaction>
</comment>
<proteinExistence type="inferred from homology"/>
<feature type="binding site" evidence="16">
    <location>
        <position position="690"/>
    </location>
    <ligand>
        <name>ATP</name>
        <dbReference type="ChEBI" id="CHEBI:30616"/>
    </ligand>
</feature>
<dbReference type="EC" id="7.6.2.1" evidence="18"/>
<dbReference type="SUPFAM" id="SSF81660">
    <property type="entry name" value="Metal cation-transporting ATPase, ATP-binding domain N"/>
    <property type="match status" value="1"/>
</dbReference>
<keyword evidence="8 16" id="KW-0067">ATP-binding</keyword>
<evidence type="ECO:0000256" key="10">
    <source>
        <dbReference type="ARBA" id="ARBA00022967"/>
    </source>
</evidence>
<evidence type="ECO:0000256" key="11">
    <source>
        <dbReference type="ARBA" id="ARBA00022989"/>
    </source>
</evidence>
<evidence type="ECO:0000256" key="1">
    <source>
        <dbReference type="ARBA" id="ARBA00004141"/>
    </source>
</evidence>
<feature type="binding site" evidence="16">
    <location>
        <position position="691"/>
    </location>
    <ligand>
        <name>ATP</name>
        <dbReference type="ChEBI" id="CHEBI:30616"/>
    </ligand>
</feature>
<keyword evidence="24" id="KW-1185">Reference proteome</keyword>
<feature type="transmembrane region" description="Helical" evidence="18">
    <location>
        <begin position="947"/>
        <end position="970"/>
    </location>
</feature>
<feature type="transmembrane region" description="Helical" evidence="18">
    <location>
        <begin position="1051"/>
        <end position="1072"/>
    </location>
</feature>
<feature type="binding site" evidence="16">
    <location>
        <position position="780"/>
    </location>
    <ligand>
        <name>ATP</name>
        <dbReference type="ChEBI" id="CHEBI:30616"/>
    </ligand>
</feature>
<keyword evidence="11 18" id="KW-1133">Transmembrane helix</keyword>
<feature type="binding site" evidence="17">
    <location>
        <position position="424"/>
    </location>
    <ligand>
        <name>Mg(2+)</name>
        <dbReference type="ChEBI" id="CHEBI:18420"/>
    </ligand>
</feature>
<dbReference type="InterPro" id="IPR044492">
    <property type="entry name" value="P_typ_ATPase_HD_dom"/>
</dbReference>
<dbReference type="SFLD" id="SFLDS00003">
    <property type="entry name" value="Haloacid_Dehalogenase"/>
    <property type="match status" value="1"/>
</dbReference>
<evidence type="ECO:0000256" key="19">
    <source>
        <dbReference type="SAM" id="MobiDB-lite"/>
    </source>
</evidence>
<organism evidence="23 24">
    <name type="scientific">Hypsibius exemplaris</name>
    <name type="common">Freshwater tardigrade</name>
    <dbReference type="NCBI Taxonomy" id="2072580"/>
    <lineage>
        <taxon>Eukaryota</taxon>
        <taxon>Metazoa</taxon>
        <taxon>Ecdysozoa</taxon>
        <taxon>Tardigrada</taxon>
        <taxon>Eutardigrada</taxon>
        <taxon>Parachela</taxon>
        <taxon>Hypsibioidea</taxon>
        <taxon>Hypsibiidae</taxon>
        <taxon>Hypsibius</taxon>
    </lineage>
</organism>
<dbReference type="Pfam" id="PF16212">
    <property type="entry name" value="PhoLip_ATPase_C"/>
    <property type="match status" value="1"/>
</dbReference>
<dbReference type="NCBIfam" id="TIGR01494">
    <property type="entry name" value="ATPase_P-type"/>
    <property type="match status" value="1"/>
</dbReference>
<feature type="region of interest" description="Disordered" evidence="19">
    <location>
        <begin position="1173"/>
        <end position="1203"/>
    </location>
</feature>
<dbReference type="InterPro" id="IPR001757">
    <property type="entry name" value="P_typ_ATPase"/>
</dbReference>
<evidence type="ECO:0000256" key="5">
    <source>
        <dbReference type="ARBA" id="ARBA00022692"/>
    </source>
</evidence>
<feature type="binding site" evidence="16">
    <location>
        <position position="554"/>
    </location>
    <ligand>
        <name>ATP</name>
        <dbReference type="ChEBI" id="CHEBI:30616"/>
    </ligand>
</feature>
<feature type="compositionally biased region" description="Low complexity" evidence="19">
    <location>
        <begin position="1173"/>
        <end position="1187"/>
    </location>
</feature>
<dbReference type="SUPFAM" id="SSF56784">
    <property type="entry name" value="HAD-like"/>
    <property type="match status" value="1"/>
</dbReference>
<dbReference type="AlphaFoldDB" id="A0A9X6RPH2"/>
<dbReference type="InterPro" id="IPR036412">
    <property type="entry name" value="HAD-like_sf"/>
</dbReference>
<dbReference type="PANTHER" id="PTHR24092:SF150">
    <property type="entry name" value="PHOSPHOLIPID-TRANSPORTING ATPASE"/>
    <property type="match status" value="1"/>
</dbReference>
<evidence type="ECO:0000259" key="21">
    <source>
        <dbReference type="Pfam" id="PF16209"/>
    </source>
</evidence>
<reference evidence="24" key="1">
    <citation type="submission" date="2017-01" db="EMBL/GenBank/DDBJ databases">
        <title>Comparative genomics of anhydrobiosis in the tardigrade Hypsibius dujardini.</title>
        <authorList>
            <person name="Yoshida Y."/>
            <person name="Koutsovoulos G."/>
            <person name="Laetsch D."/>
            <person name="Stevens L."/>
            <person name="Kumar S."/>
            <person name="Horikawa D."/>
            <person name="Ishino K."/>
            <person name="Komine S."/>
            <person name="Tomita M."/>
            <person name="Blaxter M."/>
            <person name="Arakawa K."/>
        </authorList>
    </citation>
    <scope>NUCLEOTIDE SEQUENCE [LARGE SCALE GENOMIC DNA]</scope>
    <source>
        <strain evidence="24">Z151</strain>
    </source>
</reference>
<keyword evidence="10 18" id="KW-1278">Translocase</keyword>
<name>A0A9X6RPH2_HYPEX</name>
<dbReference type="PRINTS" id="PR00119">
    <property type="entry name" value="CATATPASE"/>
</dbReference>
<keyword evidence="7 16" id="KW-0547">Nucleotide-binding</keyword>